<dbReference type="STRING" id="28117.BHV66_02220"/>
<keyword evidence="3" id="KW-0804">Transcription</keyword>
<dbReference type="InterPro" id="IPR000792">
    <property type="entry name" value="Tscrpt_reg_LuxR_C"/>
</dbReference>
<dbReference type="PANTHER" id="PTHR44688:SF16">
    <property type="entry name" value="DNA-BINDING TRANSCRIPTIONAL ACTIVATOR DEVR_DOSR"/>
    <property type="match status" value="1"/>
</dbReference>
<feature type="domain" description="HTH luxR-type" evidence="4">
    <location>
        <begin position="181"/>
        <end position="246"/>
    </location>
</feature>
<sequence>MEALQREYEKLLNAQRFDPRELDYSVLERHISQLTLLSQVSNSGITVFDMYTRRHAFASYNFAELFQYDLESIATEDSDYFTGRIHPDDRKELHRNGIACLRYLMDHKELAPDVKLIDEYRVDVGGRYVRVIEQFQVLEFDRSGNIWLSLSILDVSPNQGTEGGVRSQLLNYRTGEVFPLPTPEVSSLSSREREILRLISRGKLSKEIADQLNISVHTVNTHRQHILEKLNADNSMEAVRYASARGLLT</sequence>
<reference evidence="5 6" key="1">
    <citation type="journal article" date="2016" name="Nat. Biotechnol.">
        <title>Measurement of bacterial replication rates in microbial communities.</title>
        <authorList>
            <person name="Brown C.T."/>
            <person name="Olm M.R."/>
            <person name="Thomas B.C."/>
            <person name="Banfield J.F."/>
        </authorList>
    </citation>
    <scope>NUCLEOTIDE SEQUENCE [LARGE SCALE GENOMIC DNA]</scope>
    <source>
        <strain evidence="5">CAG:67_53_122</strain>
    </source>
</reference>
<evidence type="ECO:0000313" key="5">
    <source>
        <dbReference type="EMBL" id="OKY96165.1"/>
    </source>
</evidence>
<dbReference type="PRINTS" id="PR00038">
    <property type="entry name" value="HTHLUXR"/>
</dbReference>
<dbReference type="PROSITE" id="PS50043">
    <property type="entry name" value="HTH_LUXR_2"/>
    <property type="match status" value="1"/>
</dbReference>
<evidence type="ECO:0000256" key="2">
    <source>
        <dbReference type="ARBA" id="ARBA00023125"/>
    </source>
</evidence>
<dbReference type="PROSITE" id="PS00622">
    <property type="entry name" value="HTH_LUXR_1"/>
    <property type="match status" value="1"/>
</dbReference>
<dbReference type="Gene3D" id="1.10.10.10">
    <property type="entry name" value="Winged helix-like DNA-binding domain superfamily/Winged helix DNA-binding domain"/>
    <property type="match status" value="1"/>
</dbReference>
<proteinExistence type="predicted"/>
<dbReference type="InterPro" id="IPR016032">
    <property type="entry name" value="Sig_transdc_resp-reg_C-effctor"/>
</dbReference>
<evidence type="ECO:0000259" key="4">
    <source>
        <dbReference type="PROSITE" id="PS50043"/>
    </source>
</evidence>
<evidence type="ECO:0000256" key="3">
    <source>
        <dbReference type="ARBA" id="ARBA00023163"/>
    </source>
</evidence>
<comment type="caution">
    <text evidence="5">The sequence shown here is derived from an EMBL/GenBank/DDBJ whole genome shotgun (WGS) entry which is preliminary data.</text>
</comment>
<dbReference type="EMBL" id="MNQH01000002">
    <property type="protein sequence ID" value="OKY96165.1"/>
    <property type="molecule type" value="Genomic_DNA"/>
</dbReference>
<dbReference type="SUPFAM" id="SSF46894">
    <property type="entry name" value="C-terminal effector domain of the bipartite response regulators"/>
    <property type="match status" value="1"/>
</dbReference>
<dbReference type="GO" id="GO:0003677">
    <property type="term" value="F:DNA binding"/>
    <property type="evidence" value="ECO:0007669"/>
    <property type="project" value="UniProtKB-KW"/>
</dbReference>
<dbReference type="AlphaFoldDB" id="A0A1Q6FBC5"/>
<dbReference type="InterPro" id="IPR036388">
    <property type="entry name" value="WH-like_DNA-bd_sf"/>
</dbReference>
<dbReference type="RefSeq" id="WP_278338987.1">
    <property type="nucleotide sequence ID" value="NZ_BAAFLA010000002.1"/>
</dbReference>
<accession>A0A1Q6FBC5</accession>
<evidence type="ECO:0000313" key="6">
    <source>
        <dbReference type="Proteomes" id="UP000187417"/>
    </source>
</evidence>
<organism evidence="5 6">
    <name type="scientific">Alistipes putredinis</name>
    <dbReference type="NCBI Taxonomy" id="28117"/>
    <lineage>
        <taxon>Bacteria</taxon>
        <taxon>Pseudomonadati</taxon>
        <taxon>Bacteroidota</taxon>
        <taxon>Bacteroidia</taxon>
        <taxon>Bacteroidales</taxon>
        <taxon>Rikenellaceae</taxon>
        <taxon>Alistipes</taxon>
    </lineage>
</organism>
<dbReference type="CDD" id="cd06170">
    <property type="entry name" value="LuxR_C_like"/>
    <property type="match status" value="1"/>
</dbReference>
<dbReference type="Gene3D" id="3.30.450.20">
    <property type="entry name" value="PAS domain"/>
    <property type="match status" value="1"/>
</dbReference>
<keyword evidence="2" id="KW-0238">DNA-binding</keyword>
<dbReference type="Proteomes" id="UP000187417">
    <property type="component" value="Unassembled WGS sequence"/>
</dbReference>
<dbReference type="GO" id="GO:0006355">
    <property type="term" value="P:regulation of DNA-templated transcription"/>
    <property type="evidence" value="ECO:0007669"/>
    <property type="project" value="InterPro"/>
</dbReference>
<keyword evidence="1" id="KW-0805">Transcription regulation</keyword>
<gene>
    <name evidence="5" type="ORF">BHV66_02220</name>
</gene>
<dbReference type="PANTHER" id="PTHR44688">
    <property type="entry name" value="DNA-BINDING TRANSCRIPTIONAL ACTIVATOR DEVR_DOSR"/>
    <property type="match status" value="1"/>
</dbReference>
<dbReference type="SMART" id="SM00421">
    <property type="entry name" value="HTH_LUXR"/>
    <property type="match status" value="1"/>
</dbReference>
<dbReference type="Pfam" id="PF00196">
    <property type="entry name" value="GerE"/>
    <property type="match status" value="1"/>
</dbReference>
<protein>
    <submittedName>
        <fullName evidence="5">Helix-turn-helix transcriptional regulator</fullName>
    </submittedName>
</protein>
<evidence type="ECO:0000256" key="1">
    <source>
        <dbReference type="ARBA" id="ARBA00023015"/>
    </source>
</evidence>
<name>A0A1Q6FBC5_9BACT</name>